<comment type="subcellular location">
    <subcellularLocation>
        <location evidence="1">Membrane</location>
        <topology evidence="1">Multi-pass membrane protein</topology>
    </subcellularLocation>
</comment>
<dbReference type="EMBL" id="UYYB01108651">
    <property type="protein sequence ID" value="VDM80442.1"/>
    <property type="molecule type" value="Genomic_DNA"/>
</dbReference>
<dbReference type="InterPro" id="IPR050352">
    <property type="entry name" value="ABCG_transporters"/>
</dbReference>
<organism evidence="8 9">
    <name type="scientific">Strongylus vulgaris</name>
    <name type="common">Blood worm</name>
    <dbReference type="NCBI Taxonomy" id="40348"/>
    <lineage>
        <taxon>Eukaryota</taxon>
        <taxon>Metazoa</taxon>
        <taxon>Ecdysozoa</taxon>
        <taxon>Nematoda</taxon>
        <taxon>Chromadorea</taxon>
        <taxon>Rhabditida</taxon>
        <taxon>Rhabditina</taxon>
        <taxon>Rhabditomorpha</taxon>
        <taxon>Strongyloidea</taxon>
        <taxon>Strongylidae</taxon>
        <taxon>Strongylus</taxon>
    </lineage>
</organism>
<proteinExistence type="inferred from homology"/>
<evidence type="ECO:0000256" key="5">
    <source>
        <dbReference type="ARBA" id="ARBA00022989"/>
    </source>
</evidence>
<feature type="domain" description="ABC transporter" evidence="7">
    <location>
        <begin position="12"/>
        <end position="134"/>
    </location>
</feature>
<evidence type="ECO:0000313" key="8">
    <source>
        <dbReference type="EMBL" id="VDM80442.1"/>
    </source>
</evidence>
<dbReference type="GO" id="GO:0016887">
    <property type="term" value="F:ATP hydrolysis activity"/>
    <property type="evidence" value="ECO:0007669"/>
    <property type="project" value="InterPro"/>
</dbReference>
<dbReference type="GO" id="GO:0042626">
    <property type="term" value="F:ATPase-coupled transmembrane transporter activity"/>
    <property type="evidence" value="ECO:0007669"/>
    <property type="project" value="TreeGrafter"/>
</dbReference>
<dbReference type="InterPro" id="IPR003439">
    <property type="entry name" value="ABC_transporter-like_ATP-bd"/>
</dbReference>
<evidence type="ECO:0000256" key="2">
    <source>
        <dbReference type="ARBA" id="ARBA00005814"/>
    </source>
</evidence>
<feature type="non-terminal residue" evidence="8">
    <location>
        <position position="172"/>
    </location>
</feature>
<evidence type="ECO:0000259" key="7">
    <source>
        <dbReference type="Pfam" id="PF00005"/>
    </source>
</evidence>
<dbReference type="SUPFAM" id="SSF52540">
    <property type="entry name" value="P-loop containing nucleoside triphosphate hydrolases"/>
    <property type="match status" value="1"/>
</dbReference>
<reference evidence="8 9" key="1">
    <citation type="submission" date="2018-11" db="EMBL/GenBank/DDBJ databases">
        <authorList>
            <consortium name="Pathogen Informatics"/>
        </authorList>
    </citation>
    <scope>NUCLEOTIDE SEQUENCE [LARGE SCALE GENOMIC DNA]</scope>
</reference>
<sequence length="172" mass="19553">MLRIPKRYFLIRDVSFELCAGDMMALMSASESESRALLDVLSGQYQQCNVRAYVTREELPKALTVVQYLRINAAIHPPAAKTFKTENMIDQLLATLALALRRHTLCSRLSIAETHRLRIAAQLLKDADILICDNVAKDMDNYETAFVIDYLRDWAIKLNRIVVMCIAPSSFD</sequence>
<protein>
    <recommendedName>
        <fullName evidence="7">ABC transporter domain-containing protein</fullName>
    </recommendedName>
</protein>
<dbReference type="Gene3D" id="3.40.50.300">
    <property type="entry name" value="P-loop containing nucleotide triphosphate hydrolases"/>
    <property type="match status" value="1"/>
</dbReference>
<dbReference type="Proteomes" id="UP000270094">
    <property type="component" value="Unassembled WGS sequence"/>
</dbReference>
<gene>
    <name evidence="8" type="ORF">SVUK_LOCUS15440</name>
</gene>
<name>A0A3P7LMU0_STRVU</name>
<evidence type="ECO:0000256" key="3">
    <source>
        <dbReference type="ARBA" id="ARBA00022448"/>
    </source>
</evidence>
<dbReference type="OrthoDB" id="66620at2759"/>
<dbReference type="AlphaFoldDB" id="A0A3P7LMU0"/>
<keyword evidence="3" id="KW-0813">Transport</keyword>
<evidence type="ECO:0000256" key="1">
    <source>
        <dbReference type="ARBA" id="ARBA00004141"/>
    </source>
</evidence>
<evidence type="ECO:0000313" key="9">
    <source>
        <dbReference type="Proteomes" id="UP000270094"/>
    </source>
</evidence>
<keyword evidence="4" id="KW-0812">Transmembrane</keyword>
<dbReference type="PANTHER" id="PTHR48041">
    <property type="entry name" value="ABC TRANSPORTER G FAMILY MEMBER 28"/>
    <property type="match status" value="1"/>
</dbReference>
<dbReference type="GO" id="GO:0005886">
    <property type="term" value="C:plasma membrane"/>
    <property type="evidence" value="ECO:0007669"/>
    <property type="project" value="TreeGrafter"/>
</dbReference>
<dbReference type="Pfam" id="PF00005">
    <property type="entry name" value="ABC_tran"/>
    <property type="match status" value="1"/>
</dbReference>
<keyword evidence="5" id="KW-1133">Transmembrane helix</keyword>
<evidence type="ECO:0000256" key="6">
    <source>
        <dbReference type="ARBA" id="ARBA00023136"/>
    </source>
</evidence>
<dbReference type="PANTHER" id="PTHR48041:SF89">
    <property type="entry name" value="FI03229P"/>
    <property type="match status" value="1"/>
</dbReference>
<dbReference type="GO" id="GO:0005524">
    <property type="term" value="F:ATP binding"/>
    <property type="evidence" value="ECO:0007669"/>
    <property type="project" value="InterPro"/>
</dbReference>
<evidence type="ECO:0000256" key="4">
    <source>
        <dbReference type="ARBA" id="ARBA00022692"/>
    </source>
</evidence>
<comment type="similarity">
    <text evidence="2">Belongs to the ABC transporter superfamily. ABCG family. Eye pigment precursor importer (TC 3.A.1.204) subfamily.</text>
</comment>
<keyword evidence="9" id="KW-1185">Reference proteome</keyword>
<dbReference type="InterPro" id="IPR027417">
    <property type="entry name" value="P-loop_NTPase"/>
</dbReference>
<accession>A0A3P7LMU0</accession>
<keyword evidence="6" id="KW-0472">Membrane</keyword>